<dbReference type="Proteomes" id="UP000799767">
    <property type="component" value="Unassembled WGS sequence"/>
</dbReference>
<reference evidence="8" key="1">
    <citation type="journal article" date="2020" name="Stud. Mycol.">
        <title>101 Dothideomycetes genomes: a test case for predicting lifestyles and emergence of pathogens.</title>
        <authorList>
            <person name="Haridas S."/>
            <person name="Albert R."/>
            <person name="Binder M."/>
            <person name="Bloem J."/>
            <person name="Labutti K."/>
            <person name="Salamov A."/>
            <person name="Andreopoulos B."/>
            <person name="Baker S."/>
            <person name="Barry K."/>
            <person name="Bills G."/>
            <person name="Bluhm B."/>
            <person name="Cannon C."/>
            <person name="Castanera R."/>
            <person name="Culley D."/>
            <person name="Daum C."/>
            <person name="Ezra D."/>
            <person name="Gonzalez J."/>
            <person name="Henrissat B."/>
            <person name="Kuo A."/>
            <person name="Liang C."/>
            <person name="Lipzen A."/>
            <person name="Lutzoni F."/>
            <person name="Magnuson J."/>
            <person name="Mondo S."/>
            <person name="Nolan M."/>
            <person name="Ohm R."/>
            <person name="Pangilinan J."/>
            <person name="Park H.-J."/>
            <person name="Ramirez L."/>
            <person name="Alfaro M."/>
            <person name="Sun H."/>
            <person name="Tritt A."/>
            <person name="Yoshinaga Y."/>
            <person name="Zwiers L.-H."/>
            <person name="Turgeon B."/>
            <person name="Goodwin S."/>
            <person name="Spatafora J."/>
            <person name="Crous P."/>
            <person name="Grigoriev I."/>
        </authorList>
    </citation>
    <scope>NUCLEOTIDE SEQUENCE</scope>
    <source>
        <strain evidence="8">CBS 113389</strain>
    </source>
</reference>
<dbReference type="Pfam" id="PF00881">
    <property type="entry name" value="Nitroreductase"/>
    <property type="match status" value="1"/>
</dbReference>
<dbReference type="AlphaFoldDB" id="A0A6A6PYH7"/>
<dbReference type="InterPro" id="IPR029479">
    <property type="entry name" value="Nitroreductase"/>
</dbReference>
<dbReference type="InterPro" id="IPR033877">
    <property type="entry name" value="Frm2/Hbn1"/>
</dbReference>
<comment type="subcellular location">
    <subcellularLocation>
        <location evidence="2">Cytoplasm</location>
    </subcellularLocation>
    <subcellularLocation>
        <location evidence="1">Nucleus</location>
    </subcellularLocation>
</comment>
<dbReference type="GO" id="GO:0005737">
    <property type="term" value="C:cytoplasm"/>
    <property type="evidence" value="ECO:0007669"/>
    <property type="project" value="UniProtKB-SubCell"/>
</dbReference>
<accession>A0A6A6PYH7</accession>
<dbReference type="OrthoDB" id="2138173at2759"/>
<organism evidence="8 9">
    <name type="scientific">Neohortaea acidophila</name>
    <dbReference type="NCBI Taxonomy" id="245834"/>
    <lineage>
        <taxon>Eukaryota</taxon>
        <taxon>Fungi</taxon>
        <taxon>Dikarya</taxon>
        <taxon>Ascomycota</taxon>
        <taxon>Pezizomycotina</taxon>
        <taxon>Dothideomycetes</taxon>
        <taxon>Dothideomycetidae</taxon>
        <taxon>Mycosphaerellales</taxon>
        <taxon>Teratosphaeriaceae</taxon>
        <taxon>Neohortaea</taxon>
    </lineage>
</organism>
<sequence>MSDSKATVDSLFTAAETRLSCYTLSNESTIKDSRIAEIVERAVKHAPSSFNVQSARAVILVKQEHEALWALADESVTSATEEKNHAFLSKMVQGFRGAYGTVLWFEDQEALDGLAAKNPLFGHLVPEWADSSSGMHQFLVWTALELEGLGCNLQHFNFMSEFSEKVRERWSLPKSWILKSQLVFGKPVDGLKRRKERTYEPLEGRVKIVGSS</sequence>
<dbReference type="GO" id="GO:0005634">
    <property type="term" value="C:nucleus"/>
    <property type="evidence" value="ECO:0007669"/>
    <property type="project" value="UniProtKB-SubCell"/>
</dbReference>
<keyword evidence="5" id="KW-0560">Oxidoreductase</keyword>
<keyword evidence="6" id="KW-0539">Nucleus</keyword>
<gene>
    <name evidence="8" type="ORF">BDY17DRAFT_309953</name>
</gene>
<protein>
    <submittedName>
        <fullName evidence="8">Nitroreductase-like protein</fullName>
    </submittedName>
</protein>
<evidence type="ECO:0000256" key="1">
    <source>
        <dbReference type="ARBA" id="ARBA00004123"/>
    </source>
</evidence>
<dbReference type="PANTHER" id="PTHR43035">
    <property type="entry name" value="FATTY ACID REPRESSION MUTANT PROTEIN 2-RELATED"/>
    <property type="match status" value="1"/>
</dbReference>
<dbReference type="GO" id="GO:0034599">
    <property type="term" value="P:cellular response to oxidative stress"/>
    <property type="evidence" value="ECO:0007669"/>
    <property type="project" value="InterPro"/>
</dbReference>
<evidence type="ECO:0000256" key="6">
    <source>
        <dbReference type="ARBA" id="ARBA00023242"/>
    </source>
</evidence>
<dbReference type="SUPFAM" id="SSF55469">
    <property type="entry name" value="FMN-dependent nitroreductase-like"/>
    <property type="match status" value="1"/>
</dbReference>
<dbReference type="InterPro" id="IPR000415">
    <property type="entry name" value="Nitroreductase-like"/>
</dbReference>
<dbReference type="PANTHER" id="PTHR43035:SF1">
    <property type="entry name" value="FATTY ACID REPRESSION MUTANT PROTEIN 2-RELATED"/>
    <property type="match status" value="1"/>
</dbReference>
<evidence type="ECO:0000256" key="5">
    <source>
        <dbReference type="ARBA" id="ARBA00023002"/>
    </source>
</evidence>
<dbReference type="GO" id="GO:0016491">
    <property type="term" value="F:oxidoreductase activity"/>
    <property type="evidence" value="ECO:0007669"/>
    <property type="project" value="UniProtKB-KW"/>
</dbReference>
<dbReference type="EMBL" id="MU001634">
    <property type="protein sequence ID" value="KAF2484794.1"/>
    <property type="molecule type" value="Genomic_DNA"/>
</dbReference>
<comment type="similarity">
    <text evidence="3">Belongs to the nitroreductase family.</text>
</comment>
<evidence type="ECO:0000256" key="4">
    <source>
        <dbReference type="ARBA" id="ARBA00022490"/>
    </source>
</evidence>
<evidence type="ECO:0000313" key="8">
    <source>
        <dbReference type="EMBL" id="KAF2484794.1"/>
    </source>
</evidence>
<feature type="domain" description="Nitroreductase" evidence="7">
    <location>
        <begin position="16"/>
        <end position="186"/>
    </location>
</feature>
<proteinExistence type="inferred from homology"/>
<dbReference type="GeneID" id="54476387"/>
<dbReference type="FunFam" id="3.40.109.10:FF:000001">
    <property type="entry name" value="Nitroreductase family"/>
    <property type="match status" value="1"/>
</dbReference>
<evidence type="ECO:0000313" key="9">
    <source>
        <dbReference type="Proteomes" id="UP000799767"/>
    </source>
</evidence>
<keyword evidence="4" id="KW-0963">Cytoplasm</keyword>
<name>A0A6A6PYH7_9PEZI</name>
<evidence type="ECO:0000259" key="7">
    <source>
        <dbReference type="Pfam" id="PF00881"/>
    </source>
</evidence>
<evidence type="ECO:0000256" key="2">
    <source>
        <dbReference type="ARBA" id="ARBA00004496"/>
    </source>
</evidence>
<keyword evidence="9" id="KW-1185">Reference proteome</keyword>
<dbReference type="RefSeq" id="XP_033591363.1">
    <property type="nucleotide sequence ID" value="XM_033735385.1"/>
</dbReference>
<evidence type="ECO:0000256" key="3">
    <source>
        <dbReference type="ARBA" id="ARBA00007118"/>
    </source>
</evidence>
<dbReference type="Gene3D" id="3.40.109.10">
    <property type="entry name" value="NADH Oxidase"/>
    <property type="match status" value="1"/>
</dbReference>